<evidence type="ECO:0000313" key="2">
    <source>
        <dbReference type="EMBL" id="OAZ05068.1"/>
    </source>
</evidence>
<dbReference type="RefSeq" id="WP_064714759.1">
    <property type="nucleotide sequence ID" value="NZ_JMTM01000017.1"/>
</dbReference>
<protein>
    <recommendedName>
        <fullName evidence="4">Lipoprotein</fullName>
    </recommendedName>
</protein>
<evidence type="ECO:0000256" key="1">
    <source>
        <dbReference type="SAM" id="SignalP"/>
    </source>
</evidence>
<reference evidence="2 3" key="1">
    <citation type="submission" date="2016-06" db="EMBL/GenBank/DDBJ databases">
        <title>Draft genome sequence of Flavobacterium succinicans strain DD5b.</title>
        <authorList>
            <person name="Poehlein A."/>
            <person name="Daniel R."/>
            <person name="Simeonova D.D."/>
        </authorList>
    </citation>
    <scope>NUCLEOTIDE SEQUENCE [LARGE SCALE GENOMIC DNA]</scope>
    <source>
        <strain evidence="2 3">DD5b</strain>
    </source>
</reference>
<dbReference type="AlphaFoldDB" id="A0A199XTI5"/>
<dbReference type="EMBL" id="JMTM01000017">
    <property type="protein sequence ID" value="OAZ05068.1"/>
    <property type="molecule type" value="Genomic_DNA"/>
</dbReference>
<evidence type="ECO:0000313" key="3">
    <source>
        <dbReference type="Proteomes" id="UP000093807"/>
    </source>
</evidence>
<feature type="signal peptide" evidence="1">
    <location>
        <begin position="1"/>
        <end position="23"/>
    </location>
</feature>
<sequence length="147" mass="15929">MKNSLRFLFVSVFLVLLSCSKNDDEPTITTTYKLTMKATVPTEGNTVFSTITYKKADGTTATINNTSTSFLESFTISSGFNVLFNVSGTNKSTSQPNISINYMIEKYENNVNKGMICYGSSTSVGGSSGSWTFNSNNSTTFNGTSCQ</sequence>
<accession>A0A199XTI5</accession>
<gene>
    <name evidence="2" type="ORF">FLB_09190</name>
</gene>
<dbReference type="Proteomes" id="UP000093807">
    <property type="component" value="Unassembled WGS sequence"/>
</dbReference>
<feature type="chain" id="PRO_5008286948" description="Lipoprotein" evidence="1">
    <location>
        <begin position="24"/>
        <end position="147"/>
    </location>
</feature>
<dbReference type="PROSITE" id="PS51257">
    <property type="entry name" value="PROKAR_LIPOPROTEIN"/>
    <property type="match status" value="1"/>
</dbReference>
<keyword evidence="3" id="KW-1185">Reference proteome</keyword>
<proteinExistence type="predicted"/>
<name>A0A199XTI5_9FLAO</name>
<evidence type="ECO:0008006" key="4">
    <source>
        <dbReference type="Google" id="ProtNLM"/>
    </source>
</evidence>
<organism evidence="2 3">
    <name type="scientific">Flavobacterium succinicans</name>
    <dbReference type="NCBI Taxonomy" id="29536"/>
    <lineage>
        <taxon>Bacteria</taxon>
        <taxon>Pseudomonadati</taxon>
        <taxon>Bacteroidota</taxon>
        <taxon>Flavobacteriia</taxon>
        <taxon>Flavobacteriales</taxon>
        <taxon>Flavobacteriaceae</taxon>
        <taxon>Flavobacterium</taxon>
    </lineage>
</organism>
<keyword evidence="1" id="KW-0732">Signal</keyword>
<comment type="caution">
    <text evidence="2">The sequence shown here is derived from an EMBL/GenBank/DDBJ whole genome shotgun (WGS) entry which is preliminary data.</text>
</comment>
<dbReference type="PATRIC" id="fig|29536.5.peg.944"/>